<sequence length="97" mass="10530">MIAKFVLAAIVGLACAPAASVASGHYLYGGVPLEARPDLARKYNRALAHCECEAGSLPRGSLDHKSLLYDTALRACLYRLGFFEGREAYPVRVFADR</sequence>
<keyword evidence="3" id="KW-1185">Reference proteome</keyword>
<dbReference type="Proteomes" id="UP000245252">
    <property type="component" value="Unassembled WGS sequence"/>
</dbReference>
<gene>
    <name evidence="2" type="ORF">DEM27_05550</name>
</gene>
<dbReference type="EMBL" id="QFBC01000002">
    <property type="protein sequence ID" value="PWE57106.1"/>
    <property type="molecule type" value="Genomic_DNA"/>
</dbReference>
<organism evidence="2 3">
    <name type="scientific">Metarhizobium album</name>
    <dbReference type="NCBI Taxonomy" id="2182425"/>
    <lineage>
        <taxon>Bacteria</taxon>
        <taxon>Pseudomonadati</taxon>
        <taxon>Pseudomonadota</taxon>
        <taxon>Alphaproteobacteria</taxon>
        <taxon>Hyphomicrobiales</taxon>
        <taxon>Rhizobiaceae</taxon>
        <taxon>Metarhizobium</taxon>
    </lineage>
</organism>
<feature type="signal peptide" evidence="1">
    <location>
        <begin position="1"/>
        <end position="21"/>
    </location>
</feature>
<protein>
    <submittedName>
        <fullName evidence="2">Uncharacterized protein</fullName>
    </submittedName>
</protein>
<proteinExistence type="predicted"/>
<feature type="chain" id="PRO_5015408351" evidence="1">
    <location>
        <begin position="22"/>
        <end position="97"/>
    </location>
</feature>
<dbReference type="OrthoDB" id="8297061at2"/>
<keyword evidence="1" id="KW-0732">Signal</keyword>
<dbReference type="AlphaFoldDB" id="A0A2U2DUY5"/>
<evidence type="ECO:0000313" key="3">
    <source>
        <dbReference type="Proteomes" id="UP000245252"/>
    </source>
</evidence>
<comment type="caution">
    <text evidence="2">The sequence shown here is derived from an EMBL/GenBank/DDBJ whole genome shotgun (WGS) entry which is preliminary data.</text>
</comment>
<dbReference type="RefSeq" id="WP_109457209.1">
    <property type="nucleotide sequence ID" value="NZ_QFBC01000002.1"/>
</dbReference>
<name>A0A2U2DUY5_9HYPH</name>
<accession>A0A2U2DUY5</accession>
<dbReference type="PROSITE" id="PS51257">
    <property type="entry name" value="PROKAR_LIPOPROTEIN"/>
    <property type="match status" value="1"/>
</dbReference>
<reference evidence="2 3" key="1">
    <citation type="submission" date="2018-05" db="EMBL/GenBank/DDBJ databases">
        <title>The draft genome of strain NS-104.</title>
        <authorList>
            <person name="Hang P."/>
            <person name="Jiang J."/>
        </authorList>
    </citation>
    <scope>NUCLEOTIDE SEQUENCE [LARGE SCALE GENOMIC DNA]</scope>
    <source>
        <strain evidence="2 3">NS-104</strain>
    </source>
</reference>
<evidence type="ECO:0000313" key="2">
    <source>
        <dbReference type="EMBL" id="PWE57106.1"/>
    </source>
</evidence>
<evidence type="ECO:0000256" key="1">
    <source>
        <dbReference type="SAM" id="SignalP"/>
    </source>
</evidence>